<dbReference type="NCBIfam" id="TIGR00125">
    <property type="entry name" value="cyt_tran_rel"/>
    <property type="match status" value="1"/>
</dbReference>
<organism evidence="4">
    <name type="scientific">uncultured Caudovirales phage</name>
    <dbReference type="NCBI Taxonomy" id="2100421"/>
    <lineage>
        <taxon>Viruses</taxon>
        <taxon>Duplodnaviria</taxon>
        <taxon>Heunggongvirae</taxon>
        <taxon>Uroviricota</taxon>
        <taxon>Caudoviricetes</taxon>
        <taxon>Peduoviridae</taxon>
        <taxon>Maltschvirus</taxon>
        <taxon>Maltschvirus maltsch</taxon>
    </lineage>
</organism>
<keyword evidence="2 4" id="KW-0548">Nucleotidyltransferase</keyword>
<dbReference type="SUPFAM" id="SSF52374">
    <property type="entry name" value="Nucleotidylyl transferase"/>
    <property type="match status" value="1"/>
</dbReference>
<dbReference type="EMBL" id="LR796421">
    <property type="protein sequence ID" value="CAB4143113.1"/>
    <property type="molecule type" value="Genomic_DNA"/>
</dbReference>
<evidence type="ECO:0000313" key="4">
    <source>
        <dbReference type="EMBL" id="CAB4143113.1"/>
    </source>
</evidence>
<gene>
    <name evidence="4" type="ORF">UFOVP450_71</name>
</gene>
<evidence type="ECO:0000256" key="2">
    <source>
        <dbReference type="ARBA" id="ARBA00022695"/>
    </source>
</evidence>
<dbReference type="Pfam" id="PF01467">
    <property type="entry name" value="CTP_transf_like"/>
    <property type="match status" value="1"/>
</dbReference>
<protein>
    <submittedName>
        <fullName evidence="4">TagD Cytidylyltransferase</fullName>
    </submittedName>
</protein>
<keyword evidence="1 4" id="KW-0808">Transferase</keyword>
<proteinExistence type="predicted"/>
<evidence type="ECO:0000256" key="1">
    <source>
        <dbReference type="ARBA" id="ARBA00022679"/>
    </source>
</evidence>
<dbReference type="InterPro" id="IPR050385">
    <property type="entry name" value="Archaeal_FAD_synthase"/>
</dbReference>
<accession>A0A6J5MCU3</accession>
<dbReference type="Gene3D" id="3.40.50.620">
    <property type="entry name" value="HUPs"/>
    <property type="match status" value="1"/>
</dbReference>
<evidence type="ECO:0000259" key="3">
    <source>
        <dbReference type="Pfam" id="PF01467"/>
    </source>
</evidence>
<reference evidence="4" key="1">
    <citation type="submission" date="2020-04" db="EMBL/GenBank/DDBJ databases">
        <authorList>
            <person name="Chiriac C."/>
            <person name="Salcher M."/>
            <person name="Ghai R."/>
            <person name="Kavagutti S V."/>
        </authorList>
    </citation>
    <scope>NUCLEOTIDE SEQUENCE</scope>
</reference>
<sequence length="152" mass="18069">MDKQKGTIGFTAGNFDLLHPGYIYTFEEAKRHCDYFMVFLQRDPSETRFTKYKPVVPLYERYKTLMAIRYVDEVVTYQTEEDLIKLIEFYKPDVRILGDDYIGKRFTGDHIPVRVVYTTRSHDWSTTKIKDLIALQTIKQNPTLLQKQEDKQ</sequence>
<name>A0A6J5MCU3_9CAUD</name>
<dbReference type="InterPro" id="IPR014729">
    <property type="entry name" value="Rossmann-like_a/b/a_fold"/>
</dbReference>
<dbReference type="InterPro" id="IPR004821">
    <property type="entry name" value="Cyt_trans-like"/>
</dbReference>
<dbReference type="PANTHER" id="PTHR43793:SF1">
    <property type="entry name" value="FAD SYNTHASE"/>
    <property type="match status" value="1"/>
</dbReference>
<dbReference type="PANTHER" id="PTHR43793">
    <property type="entry name" value="FAD SYNTHASE"/>
    <property type="match status" value="1"/>
</dbReference>
<dbReference type="GO" id="GO:0016779">
    <property type="term" value="F:nucleotidyltransferase activity"/>
    <property type="evidence" value="ECO:0007669"/>
    <property type="project" value="UniProtKB-KW"/>
</dbReference>
<feature type="domain" description="Cytidyltransferase-like" evidence="3">
    <location>
        <begin position="11"/>
        <end position="104"/>
    </location>
</feature>